<comment type="caution">
    <text evidence="8">The sequence shown here is derived from an EMBL/GenBank/DDBJ whole genome shotgun (WGS) entry which is preliminary data.</text>
</comment>
<feature type="domain" description="Solute-binding protein family 5" evidence="7">
    <location>
        <begin position="93"/>
        <end position="415"/>
    </location>
</feature>
<dbReference type="SUPFAM" id="SSF53850">
    <property type="entry name" value="Periplasmic binding protein-like II"/>
    <property type="match status" value="1"/>
</dbReference>
<dbReference type="Proteomes" id="UP000237752">
    <property type="component" value="Unassembled WGS sequence"/>
</dbReference>
<dbReference type="Pfam" id="PF00496">
    <property type="entry name" value="SBP_bac_5"/>
    <property type="match status" value="1"/>
</dbReference>
<feature type="region of interest" description="Disordered" evidence="5">
    <location>
        <begin position="31"/>
        <end position="51"/>
    </location>
</feature>
<dbReference type="GO" id="GO:0043190">
    <property type="term" value="C:ATP-binding cassette (ABC) transporter complex"/>
    <property type="evidence" value="ECO:0007669"/>
    <property type="project" value="InterPro"/>
</dbReference>
<gene>
    <name evidence="8" type="ORF">CLV47_10845</name>
</gene>
<dbReference type="Gene3D" id="3.90.76.10">
    <property type="entry name" value="Dipeptide-binding Protein, Domain 1"/>
    <property type="match status" value="1"/>
</dbReference>
<evidence type="ECO:0000313" key="8">
    <source>
        <dbReference type="EMBL" id="PRZ41686.1"/>
    </source>
</evidence>
<dbReference type="GO" id="GO:0042597">
    <property type="term" value="C:periplasmic space"/>
    <property type="evidence" value="ECO:0007669"/>
    <property type="project" value="UniProtKB-ARBA"/>
</dbReference>
<evidence type="ECO:0000259" key="7">
    <source>
        <dbReference type="Pfam" id="PF00496"/>
    </source>
</evidence>
<feature type="chain" id="PRO_5038434990" evidence="6">
    <location>
        <begin position="30"/>
        <end position="523"/>
    </location>
</feature>
<evidence type="ECO:0000256" key="5">
    <source>
        <dbReference type="SAM" id="MobiDB-lite"/>
    </source>
</evidence>
<dbReference type="Gene3D" id="3.10.105.10">
    <property type="entry name" value="Dipeptide-binding Protein, Domain 3"/>
    <property type="match status" value="1"/>
</dbReference>
<dbReference type="GO" id="GO:1904680">
    <property type="term" value="F:peptide transmembrane transporter activity"/>
    <property type="evidence" value="ECO:0007669"/>
    <property type="project" value="TreeGrafter"/>
</dbReference>
<dbReference type="AlphaFoldDB" id="A0A2T0ZZA1"/>
<dbReference type="PROSITE" id="PS01040">
    <property type="entry name" value="SBP_BACTERIAL_5"/>
    <property type="match status" value="1"/>
</dbReference>
<dbReference type="CDD" id="cd08503">
    <property type="entry name" value="PBP2_NikA_DppA_OppA_like_17"/>
    <property type="match status" value="1"/>
</dbReference>
<comment type="similarity">
    <text evidence="2">Belongs to the bacterial solute-binding protein 5 family.</text>
</comment>
<dbReference type="EMBL" id="PVUE01000008">
    <property type="protein sequence ID" value="PRZ41686.1"/>
    <property type="molecule type" value="Genomic_DNA"/>
</dbReference>
<dbReference type="InterPro" id="IPR023765">
    <property type="entry name" value="SBP_5_CS"/>
</dbReference>
<dbReference type="InterPro" id="IPR030678">
    <property type="entry name" value="Peptide/Ni-bd"/>
</dbReference>
<keyword evidence="3" id="KW-0813">Transport</keyword>
<dbReference type="InterPro" id="IPR000914">
    <property type="entry name" value="SBP_5_dom"/>
</dbReference>
<name>A0A2T0ZZA1_9ACTN</name>
<evidence type="ECO:0000313" key="9">
    <source>
        <dbReference type="Proteomes" id="UP000237752"/>
    </source>
</evidence>
<evidence type="ECO:0000256" key="6">
    <source>
        <dbReference type="SAM" id="SignalP"/>
    </source>
</evidence>
<dbReference type="GO" id="GO:0015833">
    <property type="term" value="P:peptide transport"/>
    <property type="evidence" value="ECO:0007669"/>
    <property type="project" value="TreeGrafter"/>
</dbReference>
<sequence>MTLGNFRRRRSRRAIATLGAALIAVTALTSCSSDSGNSDAESGTPVSGGSLTVGVVGGSAKDSLDAHKAVTHPDEARVIQLYDRLLEMNTNLEPEPALATSVTSNADATIWTVKLRDGIKFSDGRPITVDDVIATYLRISDPDNPTNGTASMKTLDRDGFVKVDDRTLEIHFTAPKVNFKEEVAGYSSGIVPADYDPKNPVSSGPYMLKSFTPGEQSTFERNPNYWRDGQPYLDDVTIVDFPDDTARVNALLSGQVDAVDQVPLGQVKVLKQNPQMKILESKTSGFTPFTMRVDQAPFNDPKVREAFRLIVNRQQMVDQVLAGHGEIGNDMYSRFDECYPSDIPQRKQDIKKAKQLLKEAGQENLEVDLVTSPVAAGFVEAAQVFSQQAKKAGVTINVKKVDPGVFYGDQYLQWTFSQDFYFTHGYLSQIQAGSMPDAPYNETHWADPEWVTTAEQALTTVDKGKRCELIKQAQKIEYDRGGYIVWGFPNAIDAYATKVHGLTPDKSGIPLTGYRFRQVWVSE</sequence>
<dbReference type="PIRSF" id="PIRSF002741">
    <property type="entry name" value="MppA"/>
    <property type="match status" value="1"/>
</dbReference>
<dbReference type="PROSITE" id="PS51257">
    <property type="entry name" value="PROKAR_LIPOPROTEIN"/>
    <property type="match status" value="1"/>
</dbReference>
<evidence type="ECO:0000256" key="2">
    <source>
        <dbReference type="ARBA" id="ARBA00005695"/>
    </source>
</evidence>
<accession>A0A2T0ZZA1</accession>
<comment type="subcellular location">
    <subcellularLocation>
        <location evidence="1">Cell membrane</location>
        <topology evidence="1">Lipid-anchor</topology>
    </subcellularLocation>
</comment>
<keyword evidence="4 6" id="KW-0732">Signal</keyword>
<reference evidence="8 9" key="1">
    <citation type="submission" date="2018-03" db="EMBL/GenBank/DDBJ databases">
        <title>Genomic Encyclopedia of Archaeal and Bacterial Type Strains, Phase II (KMG-II): from individual species to whole genera.</title>
        <authorList>
            <person name="Goeker M."/>
        </authorList>
    </citation>
    <scope>NUCLEOTIDE SEQUENCE [LARGE SCALE GENOMIC DNA]</scope>
    <source>
        <strain evidence="8 9">DSM 100065</strain>
    </source>
</reference>
<dbReference type="InterPro" id="IPR039424">
    <property type="entry name" value="SBP_5"/>
</dbReference>
<proteinExistence type="inferred from homology"/>
<feature type="compositionally biased region" description="Low complexity" evidence="5">
    <location>
        <begin position="42"/>
        <end position="51"/>
    </location>
</feature>
<dbReference type="PANTHER" id="PTHR30290:SF9">
    <property type="entry name" value="OLIGOPEPTIDE-BINDING PROTEIN APPA"/>
    <property type="match status" value="1"/>
</dbReference>
<feature type="signal peptide" evidence="6">
    <location>
        <begin position="1"/>
        <end position="29"/>
    </location>
</feature>
<evidence type="ECO:0000256" key="3">
    <source>
        <dbReference type="ARBA" id="ARBA00022448"/>
    </source>
</evidence>
<keyword evidence="9" id="KW-1185">Reference proteome</keyword>
<protein>
    <submittedName>
        <fullName evidence="8">Peptide/nickel transport system substrate-binding protein</fullName>
    </submittedName>
</protein>
<evidence type="ECO:0000256" key="4">
    <source>
        <dbReference type="ARBA" id="ARBA00022729"/>
    </source>
</evidence>
<organism evidence="8 9">
    <name type="scientific">Antricoccus suffuscus</name>
    <dbReference type="NCBI Taxonomy" id="1629062"/>
    <lineage>
        <taxon>Bacteria</taxon>
        <taxon>Bacillati</taxon>
        <taxon>Actinomycetota</taxon>
        <taxon>Actinomycetes</taxon>
        <taxon>Geodermatophilales</taxon>
        <taxon>Antricoccaceae</taxon>
        <taxon>Antricoccus</taxon>
    </lineage>
</organism>
<evidence type="ECO:0000256" key="1">
    <source>
        <dbReference type="ARBA" id="ARBA00004193"/>
    </source>
</evidence>
<dbReference type="RefSeq" id="WP_202862515.1">
    <property type="nucleotide sequence ID" value="NZ_PVUE01000008.1"/>
</dbReference>
<dbReference type="PANTHER" id="PTHR30290">
    <property type="entry name" value="PERIPLASMIC BINDING COMPONENT OF ABC TRANSPORTER"/>
    <property type="match status" value="1"/>
</dbReference>
<dbReference type="Gene3D" id="3.40.190.10">
    <property type="entry name" value="Periplasmic binding protein-like II"/>
    <property type="match status" value="1"/>
</dbReference>
<feature type="compositionally biased region" description="Polar residues" evidence="5">
    <location>
        <begin position="31"/>
        <end position="41"/>
    </location>
</feature>